<sequence>MGMFDYKDYSGADAVELITLTHRLAAYSNIASVATIPVDGLLETSTRIIPDGAVLGGRVDRGLPDGWRAISPDELGLPADSVNVDGHYTVTSPLTGDLPTGPEVDLFGEYDDNGQLSRIAVSWVGTNSPVDVADYLQLNAGTIASQMEPFLSAVASFAQGNGLSGDDVLVTGYSLGGGYTNVMARFNDSLADGFFADSDYVGHAAPVIYDEGGEVINVGSENDIVHRAAGNQPTLEDAVAPTLPLLEGQDYDLASSTDNVILFDDAYASGSTYIPAFSLTNPASWAAHVEGLVSDATTRIGTSAFYDLTHRDSVVIVSNLGALSRQSVWVEDKDTPVSSHAGASAFLIGTEFDDKIRDGVSNDFIDTMGGDDVIRLSTGFDAVDGGAGHDEVWLDGNASDWTAYRLGSGELFLESAESGLKQLTDVEEITILGAGQAARHYAVETSHLEDTTYDPIPFSRFFGQSDQDIRYTSAVEGTDADDTLSGSAVFGGRGDDTLSGTDGDDLLVGGYGHDVLAGGMGDDRLYGAADDDVLIFTAGNDTLNGGHGDDRFVFAADASGTAIVEDFNKAYGETDSLVFDPSIFADEDAVLAASHEEGNDTVIDAGDFTVRLLGTSTSDLHAGDFLFA</sequence>
<dbReference type="PANTHER" id="PTHR38340:SF1">
    <property type="entry name" value="S-LAYER PROTEIN"/>
    <property type="match status" value="1"/>
</dbReference>
<dbReference type="RefSeq" id="WP_353979653.1">
    <property type="nucleotide sequence ID" value="NZ_CP159578.1"/>
</dbReference>
<dbReference type="InterPro" id="IPR001343">
    <property type="entry name" value="Hemolysn_Ca-bd"/>
</dbReference>
<keyword evidence="2" id="KW-0964">Secreted</keyword>
<name>A0AB74UDB7_9GAMM</name>
<dbReference type="EMBL" id="CP159578">
    <property type="protein sequence ID" value="XCJ78680.1"/>
    <property type="molecule type" value="Genomic_DNA"/>
</dbReference>
<dbReference type="InterPro" id="IPR018511">
    <property type="entry name" value="Hemolysin-typ_Ca-bd_CS"/>
</dbReference>
<evidence type="ECO:0000256" key="2">
    <source>
        <dbReference type="ARBA" id="ARBA00022525"/>
    </source>
</evidence>
<dbReference type="PRINTS" id="PR00313">
    <property type="entry name" value="CABNDNGRPT"/>
</dbReference>
<dbReference type="Gene3D" id="2.150.10.10">
    <property type="entry name" value="Serralysin-like metalloprotease, C-terminal"/>
    <property type="match status" value="1"/>
</dbReference>
<evidence type="ECO:0000256" key="1">
    <source>
        <dbReference type="ARBA" id="ARBA00004613"/>
    </source>
</evidence>
<dbReference type="SUPFAM" id="SSF53474">
    <property type="entry name" value="alpha/beta-Hydrolases"/>
    <property type="match status" value="1"/>
</dbReference>
<proteinExistence type="predicted"/>
<dbReference type="InterPro" id="IPR029058">
    <property type="entry name" value="AB_hydrolase_fold"/>
</dbReference>
<evidence type="ECO:0000313" key="4">
    <source>
        <dbReference type="EMBL" id="XCJ78680.1"/>
    </source>
</evidence>
<evidence type="ECO:0000256" key="3">
    <source>
        <dbReference type="ARBA" id="ARBA00022837"/>
    </source>
</evidence>
<gene>
    <name evidence="4" type="ORF">ABV408_14720</name>
</gene>
<comment type="subcellular location">
    <subcellularLocation>
        <location evidence="1">Secreted</location>
    </subcellularLocation>
</comment>
<organism evidence="4">
    <name type="scientific">Salinicola endophyticus</name>
    <dbReference type="NCBI Taxonomy" id="1949083"/>
    <lineage>
        <taxon>Bacteria</taxon>
        <taxon>Pseudomonadati</taxon>
        <taxon>Pseudomonadota</taxon>
        <taxon>Gammaproteobacteria</taxon>
        <taxon>Oceanospirillales</taxon>
        <taxon>Halomonadaceae</taxon>
        <taxon>Salinicola</taxon>
    </lineage>
</organism>
<dbReference type="GO" id="GO:0005576">
    <property type="term" value="C:extracellular region"/>
    <property type="evidence" value="ECO:0007669"/>
    <property type="project" value="UniProtKB-SubCell"/>
</dbReference>
<protein>
    <submittedName>
        <fullName evidence="4">Calcium-binding protein</fullName>
    </submittedName>
</protein>
<dbReference type="InterPro" id="IPR011049">
    <property type="entry name" value="Serralysin-like_metalloprot_C"/>
</dbReference>
<dbReference type="PROSITE" id="PS00330">
    <property type="entry name" value="HEMOLYSIN_CALCIUM"/>
    <property type="match status" value="2"/>
</dbReference>
<dbReference type="AlphaFoldDB" id="A0AB74UDB7"/>
<keyword evidence="3" id="KW-0106">Calcium</keyword>
<dbReference type="GO" id="GO:0005509">
    <property type="term" value="F:calcium ion binding"/>
    <property type="evidence" value="ECO:0007669"/>
    <property type="project" value="InterPro"/>
</dbReference>
<dbReference type="InterPro" id="IPR050557">
    <property type="entry name" value="RTX_toxin/Mannuronan_C5-epim"/>
</dbReference>
<reference evidence="4" key="1">
    <citation type="submission" date="2024-06" db="EMBL/GenBank/DDBJ databases">
        <title>Complete genome of Salinicola endophyticus HNIBRBA4755.</title>
        <authorList>
            <person name="Shin S.Y."/>
            <person name="Kang H."/>
            <person name="Song J."/>
        </authorList>
    </citation>
    <scope>NUCLEOTIDE SEQUENCE</scope>
    <source>
        <strain evidence="4">HNIBRBA4755</strain>
    </source>
</reference>
<dbReference type="Pfam" id="PF00353">
    <property type="entry name" value="HemolysinCabind"/>
    <property type="match status" value="2"/>
</dbReference>
<dbReference type="PANTHER" id="PTHR38340">
    <property type="entry name" value="S-LAYER PROTEIN"/>
    <property type="match status" value="1"/>
</dbReference>
<dbReference type="Gene3D" id="3.40.50.1820">
    <property type="entry name" value="alpha/beta hydrolase"/>
    <property type="match status" value="1"/>
</dbReference>
<dbReference type="SUPFAM" id="SSF51120">
    <property type="entry name" value="beta-Roll"/>
    <property type="match status" value="1"/>
</dbReference>
<accession>A0AB74UDB7</accession>